<evidence type="ECO:0000313" key="2">
    <source>
        <dbReference type="EMBL" id="KZP21812.1"/>
    </source>
</evidence>
<feature type="compositionally biased region" description="Basic and acidic residues" evidence="1">
    <location>
        <begin position="221"/>
        <end position="233"/>
    </location>
</feature>
<feature type="compositionally biased region" description="Polar residues" evidence="1">
    <location>
        <begin position="258"/>
        <end position="274"/>
    </location>
</feature>
<evidence type="ECO:0000256" key="1">
    <source>
        <dbReference type="SAM" id="MobiDB-lite"/>
    </source>
</evidence>
<sequence length="317" mass="35195">MLPARPESASQNGAKRKPKRSQERKIELLVLVKCRVVRGRANSQTGAKRRAQAKPEIDSQNGAKRPRDQKSLITYISHGQHQPADPASQPNQPATPARCPSNGWRNVMATCPPPAGEKSTAHPQRIAGGLLASATEPLKSRGDRAVIAFRSALELKAAQRRWGQGTGELQSDWLNEGMRGWSRDNVKASGMAKIVHEGYGAIGYHEPVDYADRNVPVKASSRERFPYDTEASRKQPGSKGWKAFYRTQDSSQERPYRPSNNRGRGISKNSQVVFSTEVRPRNCMTSQRQRSTLKHFKQVVVTSQDIHVTRADGTIPD</sequence>
<feature type="region of interest" description="Disordered" evidence="1">
    <location>
        <begin position="38"/>
        <end position="104"/>
    </location>
</feature>
<dbReference type="Proteomes" id="UP000076532">
    <property type="component" value="Unassembled WGS sequence"/>
</dbReference>
<proteinExistence type="predicted"/>
<feature type="region of interest" description="Disordered" evidence="1">
    <location>
        <begin position="1"/>
        <end position="25"/>
    </location>
</feature>
<accession>A0A166KE45</accession>
<feature type="region of interest" description="Disordered" evidence="1">
    <location>
        <begin position="221"/>
        <end position="290"/>
    </location>
</feature>
<dbReference type="AlphaFoldDB" id="A0A166KE45"/>
<protein>
    <submittedName>
        <fullName evidence="2">Uncharacterized protein</fullName>
    </submittedName>
</protein>
<organism evidence="2 3">
    <name type="scientific">Athelia psychrophila</name>
    <dbReference type="NCBI Taxonomy" id="1759441"/>
    <lineage>
        <taxon>Eukaryota</taxon>
        <taxon>Fungi</taxon>
        <taxon>Dikarya</taxon>
        <taxon>Basidiomycota</taxon>
        <taxon>Agaricomycotina</taxon>
        <taxon>Agaricomycetes</taxon>
        <taxon>Agaricomycetidae</taxon>
        <taxon>Atheliales</taxon>
        <taxon>Atheliaceae</taxon>
        <taxon>Athelia</taxon>
    </lineage>
</organism>
<gene>
    <name evidence="2" type="ORF">FIBSPDRAFT_890829</name>
</gene>
<feature type="compositionally biased region" description="Polar residues" evidence="1">
    <location>
        <begin position="71"/>
        <end position="80"/>
    </location>
</feature>
<dbReference type="EMBL" id="KV417544">
    <property type="protein sequence ID" value="KZP21812.1"/>
    <property type="molecule type" value="Genomic_DNA"/>
</dbReference>
<evidence type="ECO:0000313" key="3">
    <source>
        <dbReference type="Proteomes" id="UP000076532"/>
    </source>
</evidence>
<reference evidence="2 3" key="1">
    <citation type="journal article" date="2016" name="Mol. Biol. Evol.">
        <title>Comparative Genomics of Early-Diverging Mushroom-Forming Fungi Provides Insights into the Origins of Lignocellulose Decay Capabilities.</title>
        <authorList>
            <person name="Nagy L.G."/>
            <person name="Riley R."/>
            <person name="Tritt A."/>
            <person name="Adam C."/>
            <person name="Daum C."/>
            <person name="Floudas D."/>
            <person name="Sun H."/>
            <person name="Yadav J.S."/>
            <person name="Pangilinan J."/>
            <person name="Larsson K.H."/>
            <person name="Matsuura K."/>
            <person name="Barry K."/>
            <person name="Labutti K."/>
            <person name="Kuo R."/>
            <person name="Ohm R.A."/>
            <person name="Bhattacharya S.S."/>
            <person name="Shirouzu T."/>
            <person name="Yoshinaga Y."/>
            <person name="Martin F.M."/>
            <person name="Grigoriev I.V."/>
            <person name="Hibbett D.S."/>
        </authorList>
    </citation>
    <scope>NUCLEOTIDE SEQUENCE [LARGE SCALE GENOMIC DNA]</scope>
    <source>
        <strain evidence="2 3">CBS 109695</strain>
    </source>
</reference>
<name>A0A166KE45_9AGAM</name>
<keyword evidence="3" id="KW-1185">Reference proteome</keyword>